<dbReference type="InterPro" id="IPR000764">
    <property type="entry name" value="Uridine_kinase-like"/>
</dbReference>
<dbReference type="PANTHER" id="PTHR10285">
    <property type="entry name" value="URIDINE KINASE"/>
    <property type="match status" value="1"/>
</dbReference>
<evidence type="ECO:0000256" key="2">
    <source>
        <dbReference type="ARBA" id="ARBA00022679"/>
    </source>
</evidence>
<comment type="catalytic activity">
    <reaction evidence="5">
        <text>cytidine + ATP = CMP + ADP + H(+)</text>
        <dbReference type="Rhea" id="RHEA:24674"/>
        <dbReference type="ChEBI" id="CHEBI:15378"/>
        <dbReference type="ChEBI" id="CHEBI:17562"/>
        <dbReference type="ChEBI" id="CHEBI:30616"/>
        <dbReference type="ChEBI" id="CHEBI:60377"/>
        <dbReference type="ChEBI" id="CHEBI:456216"/>
        <dbReference type="EC" id="2.7.1.48"/>
    </reaction>
</comment>
<dbReference type="UniPathway" id="UPA00574">
    <property type="reaction ID" value="UER00637"/>
</dbReference>
<dbReference type="Proteomes" id="UP000232223">
    <property type="component" value="Chromosome"/>
</dbReference>
<evidence type="ECO:0000313" key="7">
    <source>
        <dbReference type="EMBL" id="ATZ21526.1"/>
    </source>
</evidence>
<dbReference type="PRINTS" id="PR00988">
    <property type="entry name" value="URIDINKINASE"/>
</dbReference>
<evidence type="ECO:0000259" key="6">
    <source>
        <dbReference type="Pfam" id="PF00485"/>
    </source>
</evidence>
<comment type="pathway">
    <text evidence="5">Pyrimidine metabolism; CTP biosynthesis via salvage pathway; CTP from cytidine: step 1/3.</text>
</comment>
<keyword evidence="3 5" id="KW-0547">Nucleotide-binding</keyword>
<protein>
    <recommendedName>
        <fullName evidence="5">Uridine kinase</fullName>
        <ecNumber evidence="5">2.7.1.48</ecNumber>
    </recommendedName>
</protein>
<keyword evidence="4 5" id="KW-0418">Kinase</keyword>
<dbReference type="InterPro" id="IPR027417">
    <property type="entry name" value="P-loop_NTPase"/>
</dbReference>
<name>A0A2K8P499_9MOLU</name>
<feature type="domain" description="Phosphoribulokinase/uridine kinase" evidence="6">
    <location>
        <begin position="9"/>
        <end position="194"/>
    </location>
</feature>
<gene>
    <name evidence="7" type="primary">udk</name>
    <name evidence="7" type="ORF">MTABA_v1c03230</name>
</gene>
<dbReference type="EMBL" id="CP024969">
    <property type="protein sequence ID" value="ATZ21526.1"/>
    <property type="molecule type" value="Genomic_DNA"/>
</dbReference>
<evidence type="ECO:0000256" key="5">
    <source>
        <dbReference type="RuleBase" id="RU003825"/>
    </source>
</evidence>
<keyword evidence="2 5" id="KW-0808">Transferase</keyword>
<dbReference type="GO" id="GO:0044211">
    <property type="term" value="P:CTP salvage"/>
    <property type="evidence" value="ECO:0007669"/>
    <property type="project" value="UniProtKB-UniPathway"/>
</dbReference>
<dbReference type="Gene3D" id="3.40.50.300">
    <property type="entry name" value="P-loop containing nucleotide triphosphate hydrolases"/>
    <property type="match status" value="1"/>
</dbReference>
<organism evidence="7 8">
    <name type="scientific">Mesoplasma tabanidae</name>
    <dbReference type="NCBI Taxonomy" id="219745"/>
    <lineage>
        <taxon>Bacteria</taxon>
        <taxon>Bacillati</taxon>
        <taxon>Mycoplasmatota</taxon>
        <taxon>Mollicutes</taxon>
        <taxon>Entomoplasmatales</taxon>
        <taxon>Entomoplasmataceae</taxon>
        <taxon>Mesoplasma</taxon>
    </lineage>
</organism>
<dbReference type="OrthoDB" id="9777642at2"/>
<keyword evidence="5" id="KW-0067">ATP-binding</keyword>
<comment type="similarity">
    <text evidence="5">Belongs to the uridine kinase family.</text>
</comment>
<dbReference type="GO" id="GO:0005737">
    <property type="term" value="C:cytoplasm"/>
    <property type="evidence" value="ECO:0007669"/>
    <property type="project" value="UniProtKB-SubCell"/>
</dbReference>
<dbReference type="GO" id="GO:0005524">
    <property type="term" value="F:ATP binding"/>
    <property type="evidence" value="ECO:0007669"/>
    <property type="project" value="UniProtKB-KW"/>
</dbReference>
<dbReference type="GO" id="GO:0044206">
    <property type="term" value="P:UMP salvage"/>
    <property type="evidence" value="ECO:0007669"/>
    <property type="project" value="UniProtKB-UniPathway"/>
</dbReference>
<comment type="subcellular location">
    <subcellularLocation>
        <location evidence="5">Cytoplasm</location>
    </subcellularLocation>
</comment>
<accession>A0A2K8P499</accession>
<comment type="pathway">
    <text evidence="1 5">Pyrimidine metabolism; UMP biosynthesis via salvage pathway; UMP from uridine: step 1/1.</text>
</comment>
<dbReference type="GO" id="GO:0043771">
    <property type="term" value="F:cytidine kinase activity"/>
    <property type="evidence" value="ECO:0007669"/>
    <property type="project" value="RHEA"/>
</dbReference>
<evidence type="ECO:0000256" key="3">
    <source>
        <dbReference type="ARBA" id="ARBA00022741"/>
    </source>
</evidence>
<dbReference type="SUPFAM" id="SSF52540">
    <property type="entry name" value="P-loop containing nucleoside triphosphate hydrolases"/>
    <property type="match status" value="1"/>
</dbReference>
<dbReference type="EC" id="2.7.1.48" evidence="5"/>
<comment type="catalytic activity">
    <reaction evidence="5">
        <text>uridine + ATP = UMP + ADP + H(+)</text>
        <dbReference type="Rhea" id="RHEA:16825"/>
        <dbReference type="ChEBI" id="CHEBI:15378"/>
        <dbReference type="ChEBI" id="CHEBI:16704"/>
        <dbReference type="ChEBI" id="CHEBI:30616"/>
        <dbReference type="ChEBI" id="CHEBI:57865"/>
        <dbReference type="ChEBI" id="CHEBI:456216"/>
        <dbReference type="EC" id="2.7.1.48"/>
    </reaction>
</comment>
<evidence type="ECO:0000313" key="8">
    <source>
        <dbReference type="Proteomes" id="UP000232223"/>
    </source>
</evidence>
<dbReference type="InterPro" id="IPR006083">
    <property type="entry name" value="PRK/URK"/>
</dbReference>
<dbReference type="CDD" id="cd02023">
    <property type="entry name" value="UMPK"/>
    <property type="match status" value="1"/>
</dbReference>
<sequence length="213" mass="24048">MQTKKVTLILIAGGTASGKTTVADRIANEILKGKSVTHISMDNYYKDFGDLTLEERRKINFDHPNSVDTELLLNDLNALKDYQPIKMFVYDFKTSSRTNETITVKPSDVVILDGIFALAIKEIRKLGNIKIFIKTANDLRFIRRLQRDVNERGRSLESVIDQYLNEVKPMHDAFIGPSIEYADLIIPYKEGNDVAVDLVATKILSLVGNKNDN</sequence>
<dbReference type="Pfam" id="PF00485">
    <property type="entry name" value="PRK"/>
    <property type="match status" value="1"/>
</dbReference>
<dbReference type="NCBIfam" id="NF004018">
    <property type="entry name" value="PRK05480.1"/>
    <property type="match status" value="1"/>
</dbReference>
<evidence type="ECO:0000256" key="1">
    <source>
        <dbReference type="ARBA" id="ARBA00004690"/>
    </source>
</evidence>
<dbReference type="KEGG" id="mtab:MTABA_v1c03230"/>
<proteinExistence type="inferred from homology"/>
<evidence type="ECO:0000256" key="4">
    <source>
        <dbReference type="ARBA" id="ARBA00022777"/>
    </source>
</evidence>
<keyword evidence="5" id="KW-0963">Cytoplasm</keyword>
<dbReference type="NCBIfam" id="TIGR00235">
    <property type="entry name" value="udk"/>
    <property type="match status" value="1"/>
</dbReference>
<keyword evidence="8" id="KW-1185">Reference proteome</keyword>
<dbReference type="AlphaFoldDB" id="A0A2K8P499"/>
<dbReference type="UniPathway" id="UPA00579">
    <property type="reaction ID" value="UER00640"/>
</dbReference>
<reference evidence="7 8" key="1">
    <citation type="submission" date="2017-11" db="EMBL/GenBank/DDBJ databases">
        <title>Genome sequence of Mesoplasma tabanidae BARC 857 (ATCC 49584).</title>
        <authorList>
            <person name="Lo W.-S."/>
            <person name="Kuo C.-H."/>
        </authorList>
    </citation>
    <scope>NUCLEOTIDE SEQUENCE [LARGE SCALE GENOMIC DNA]</scope>
    <source>
        <strain evidence="7 8">BARC 857</strain>
    </source>
</reference>
<dbReference type="RefSeq" id="WP_100679468.1">
    <property type="nucleotide sequence ID" value="NZ_CP024969.1"/>
</dbReference>
<dbReference type="GO" id="GO:0004849">
    <property type="term" value="F:uridine kinase activity"/>
    <property type="evidence" value="ECO:0007669"/>
    <property type="project" value="UniProtKB-EC"/>
</dbReference>